<keyword evidence="3" id="KW-0597">Phosphoprotein</keyword>
<name>A0ABQ4FRF6_9ACTN</name>
<dbReference type="InterPro" id="IPR050482">
    <property type="entry name" value="Sensor_HK_TwoCompSys"/>
</dbReference>
<evidence type="ECO:0000256" key="6">
    <source>
        <dbReference type="ARBA" id="ARBA00022777"/>
    </source>
</evidence>
<dbReference type="EC" id="2.7.13.3" evidence="2"/>
<evidence type="ECO:0000256" key="7">
    <source>
        <dbReference type="ARBA" id="ARBA00022840"/>
    </source>
</evidence>
<evidence type="ECO:0000256" key="8">
    <source>
        <dbReference type="ARBA" id="ARBA00023012"/>
    </source>
</evidence>
<comment type="caution">
    <text evidence="11">The sequence shown here is derived from an EMBL/GenBank/DDBJ whole genome shotgun (WGS) entry which is preliminary data.</text>
</comment>
<dbReference type="Proteomes" id="UP000603904">
    <property type="component" value="Unassembled WGS sequence"/>
</dbReference>
<feature type="transmembrane region" description="Helical" evidence="9">
    <location>
        <begin position="171"/>
        <end position="194"/>
    </location>
</feature>
<dbReference type="Pfam" id="PF07730">
    <property type="entry name" value="HisKA_3"/>
    <property type="match status" value="1"/>
</dbReference>
<evidence type="ECO:0000256" key="4">
    <source>
        <dbReference type="ARBA" id="ARBA00022679"/>
    </source>
</evidence>
<evidence type="ECO:0000256" key="9">
    <source>
        <dbReference type="SAM" id="Phobius"/>
    </source>
</evidence>
<evidence type="ECO:0000313" key="12">
    <source>
        <dbReference type="Proteomes" id="UP000603904"/>
    </source>
</evidence>
<evidence type="ECO:0000256" key="5">
    <source>
        <dbReference type="ARBA" id="ARBA00022741"/>
    </source>
</evidence>
<dbReference type="SUPFAM" id="SSF55874">
    <property type="entry name" value="ATPase domain of HSP90 chaperone/DNA topoisomerase II/histidine kinase"/>
    <property type="match status" value="1"/>
</dbReference>
<dbReference type="Gene3D" id="3.30.565.10">
    <property type="entry name" value="Histidine kinase-like ATPase, C-terminal domain"/>
    <property type="match status" value="1"/>
</dbReference>
<keyword evidence="9" id="KW-0472">Membrane</keyword>
<keyword evidence="12" id="KW-1185">Reference proteome</keyword>
<evidence type="ECO:0000256" key="2">
    <source>
        <dbReference type="ARBA" id="ARBA00012438"/>
    </source>
</evidence>
<dbReference type="EMBL" id="BOOC01000001">
    <property type="protein sequence ID" value="GIH37407.1"/>
    <property type="molecule type" value="Genomic_DNA"/>
</dbReference>
<feature type="transmembrane region" description="Helical" evidence="9">
    <location>
        <begin position="59"/>
        <end position="79"/>
    </location>
</feature>
<sequence>MRLSGISEPLVRIRPGARSLTPYVQGLSSLVAGSPPARRLWPSVKEKSPKFIGWGSGEIGDLLLVAAVLASVIPTALIGRTFSLWGPVPDPIEIVLGVVTAATMPLRRRLAWPMIVAGVVCACVTGVVVPLTLAAYSMTAYNTVRRWQWVAAGMLVVYVAVDYVNPYTDENLYLCLIRGLMPVVLPALVGTWVCRYRGMVQELRAGVRAREECAAWRERRRIAGELHDTVTHAVTSMALNAGIIPDTDDRREIRRLAGTIEDKAVQALTELRELLTVLRSDEVPASAAGVAAIETLVSEARATGLRVGLRLDVPEEALSRSVQHASYRVVQEGLNNVRKHAPGADVHVSCGLRNGEVAVRVVNGRGAPAQEAAGRPAHYVESGYGLGGLRERVGLVGGRVEAAPTREGGFSLSAFIPCGSRRDEETRLRAGLADPSGPCW</sequence>
<feature type="transmembrane region" description="Helical" evidence="9">
    <location>
        <begin position="110"/>
        <end position="135"/>
    </location>
</feature>
<evidence type="ECO:0000256" key="1">
    <source>
        <dbReference type="ARBA" id="ARBA00000085"/>
    </source>
</evidence>
<evidence type="ECO:0000256" key="3">
    <source>
        <dbReference type="ARBA" id="ARBA00022553"/>
    </source>
</evidence>
<keyword evidence="4" id="KW-0808">Transferase</keyword>
<dbReference type="PANTHER" id="PTHR24421:SF10">
    <property type="entry name" value="NITRATE_NITRITE SENSOR PROTEIN NARQ"/>
    <property type="match status" value="1"/>
</dbReference>
<dbReference type="GO" id="GO:0016301">
    <property type="term" value="F:kinase activity"/>
    <property type="evidence" value="ECO:0007669"/>
    <property type="project" value="UniProtKB-KW"/>
</dbReference>
<reference evidence="11 12" key="1">
    <citation type="submission" date="2021-01" db="EMBL/GenBank/DDBJ databases">
        <title>Whole genome shotgun sequence of Microbispora corallina NBRC 16416.</title>
        <authorList>
            <person name="Komaki H."/>
            <person name="Tamura T."/>
        </authorList>
    </citation>
    <scope>NUCLEOTIDE SEQUENCE [LARGE SCALE GENOMIC DNA]</scope>
    <source>
        <strain evidence="11 12">NBRC 16416</strain>
    </source>
</reference>
<keyword evidence="8" id="KW-0902">Two-component regulatory system</keyword>
<protein>
    <recommendedName>
        <fullName evidence="2">histidine kinase</fullName>
        <ecNumber evidence="2">2.7.13.3</ecNumber>
    </recommendedName>
</protein>
<dbReference type="Gene3D" id="1.20.5.1930">
    <property type="match status" value="1"/>
</dbReference>
<gene>
    <name evidence="11" type="ORF">Mco01_04070</name>
</gene>
<keyword evidence="9" id="KW-0812">Transmembrane</keyword>
<dbReference type="InterPro" id="IPR011712">
    <property type="entry name" value="Sig_transdc_His_kin_sub3_dim/P"/>
</dbReference>
<keyword evidence="5" id="KW-0547">Nucleotide-binding</keyword>
<accession>A0ABQ4FRF6</accession>
<evidence type="ECO:0000313" key="11">
    <source>
        <dbReference type="EMBL" id="GIH37407.1"/>
    </source>
</evidence>
<keyword evidence="7" id="KW-0067">ATP-binding</keyword>
<keyword evidence="6 11" id="KW-0418">Kinase</keyword>
<evidence type="ECO:0000259" key="10">
    <source>
        <dbReference type="Pfam" id="PF07730"/>
    </source>
</evidence>
<comment type="catalytic activity">
    <reaction evidence="1">
        <text>ATP + protein L-histidine = ADP + protein N-phospho-L-histidine.</text>
        <dbReference type="EC" id="2.7.13.3"/>
    </reaction>
</comment>
<dbReference type="InterPro" id="IPR036890">
    <property type="entry name" value="HATPase_C_sf"/>
</dbReference>
<feature type="transmembrane region" description="Helical" evidence="9">
    <location>
        <begin position="147"/>
        <end position="165"/>
    </location>
</feature>
<feature type="domain" description="Signal transduction histidine kinase subgroup 3 dimerisation and phosphoacceptor" evidence="10">
    <location>
        <begin position="218"/>
        <end position="281"/>
    </location>
</feature>
<keyword evidence="9" id="KW-1133">Transmembrane helix</keyword>
<organism evidence="11 12">
    <name type="scientific">Microbispora corallina</name>
    <dbReference type="NCBI Taxonomy" id="83302"/>
    <lineage>
        <taxon>Bacteria</taxon>
        <taxon>Bacillati</taxon>
        <taxon>Actinomycetota</taxon>
        <taxon>Actinomycetes</taxon>
        <taxon>Streptosporangiales</taxon>
        <taxon>Streptosporangiaceae</taxon>
        <taxon>Microbispora</taxon>
    </lineage>
</organism>
<dbReference type="PANTHER" id="PTHR24421">
    <property type="entry name" value="NITRATE/NITRITE SENSOR PROTEIN NARX-RELATED"/>
    <property type="match status" value="1"/>
</dbReference>
<dbReference type="CDD" id="cd16917">
    <property type="entry name" value="HATPase_UhpB-NarQ-NarX-like"/>
    <property type="match status" value="1"/>
</dbReference>
<proteinExistence type="predicted"/>